<dbReference type="PROSITE" id="PS50263">
    <property type="entry name" value="CN_HYDROLASE"/>
    <property type="match status" value="1"/>
</dbReference>
<gene>
    <name evidence="3" type="ORF">FHS44_000729</name>
</gene>
<dbReference type="InterPro" id="IPR003010">
    <property type="entry name" value="C-N_Hydrolase"/>
</dbReference>
<dbReference type="InterPro" id="IPR036526">
    <property type="entry name" value="C-N_Hydrolase_sf"/>
</dbReference>
<protein>
    <submittedName>
        <fullName evidence="3">Putative amidohydrolase</fullName>
    </submittedName>
</protein>
<dbReference type="InterPro" id="IPR050345">
    <property type="entry name" value="Aliph_Amidase/BUP"/>
</dbReference>
<dbReference type="Pfam" id="PF00795">
    <property type="entry name" value="CN_hydrolase"/>
    <property type="match status" value="1"/>
</dbReference>
<evidence type="ECO:0000313" key="3">
    <source>
        <dbReference type="EMBL" id="MBB4913657.1"/>
    </source>
</evidence>
<dbReference type="AlphaFoldDB" id="A0A7W7QHF0"/>
<reference evidence="3 4" key="1">
    <citation type="submission" date="2020-08" db="EMBL/GenBank/DDBJ databases">
        <title>Genomic Encyclopedia of Type Strains, Phase III (KMG-III): the genomes of soil and plant-associated and newly described type strains.</title>
        <authorList>
            <person name="Whitman W."/>
        </authorList>
    </citation>
    <scope>NUCLEOTIDE SEQUENCE [LARGE SCALE GENOMIC DNA]</scope>
    <source>
        <strain evidence="3 4">CECT 8840</strain>
    </source>
</reference>
<name>A0A7W7QHF0_9ACTN</name>
<evidence type="ECO:0000256" key="1">
    <source>
        <dbReference type="ARBA" id="ARBA00022801"/>
    </source>
</evidence>
<sequence>MSTLRIACMQSAGHGRDVEANLAELDSTAAAAVAEGAELLVTPEMFVTGYDVGDVAELAALPLTGRVATIAAARGIAVVAGLPAVLPGGGVGNVAVVVGDSGEVLADYTKAHLFGEIDGRFRAGEEPTAVFDHHGVRCAVVICFDAEFPEPVRVAALAGAHVVLVPTANMHPYGAINEHVMWTRAWENQVHLAYVNRCGAEGTTEYVGRSRVIGPDGTELASAGTGPGLVFATIDTAAVEGARSAFSYLSERRPTLYGGLT</sequence>
<keyword evidence="1 3" id="KW-0378">Hydrolase</keyword>
<evidence type="ECO:0000313" key="4">
    <source>
        <dbReference type="Proteomes" id="UP000552644"/>
    </source>
</evidence>
<feature type="domain" description="CN hydrolase" evidence="2">
    <location>
        <begin position="4"/>
        <end position="236"/>
    </location>
</feature>
<dbReference type="Proteomes" id="UP000552644">
    <property type="component" value="Unassembled WGS sequence"/>
</dbReference>
<dbReference type="Gene3D" id="3.60.110.10">
    <property type="entry name" value="Carbon-nitrogen hydrolase"/>
    <property type="match status" value="1"/>
</dbReference>
<organism evidence="3 4">
    <name type="scientific">Streptosporangium saharense</name>
    <dbReference type="NCBI Taxonomy" id="1706840"/>
    <lineage>
        <taxon>Bacteria</taxon>
        <taxon>Bacillati</taxon>
        <taxon>Actinomycetota</taxon>
        <taxon>Actinomycetes</taxon>
        <taxon>Streptosporangiales</taxon>
        <taxon>Streptosporangiaceae</taxon>
        <taxon>Streptosporangium</taxon>
    </lineage>
</organism>
<dbReference type="PANTHER" id="PTHR43674:SF2">
    <property type="entry name" value="BETA-UREIDOPROPIONASE"/>
    <property type="match status" value="1"/>
</dbReference>
<proteinExistence type="predicted"/>
<accession>A0A7W7QHF0</accession>
<evidence type="ECO:0000259" key="2">
    <source>
        <dbReference type="PROSITE" id="PS50263"/>
    </source>
</evidence>
<dbReference type="GO" id="GO:0016811">
    <property type="term" value="F:hydrolase activity, acting on carbon-nitrogen (but not peptide) bonds, in linear amides"/>
    <property type="evidence" value="ECO:0007669"/>
    <property type="project" value="UniProtKB-ARBA"/>
</dbReference>
<dbReference type="EMBL" id="JACHJP010000001">
    <property type="protein sequence ID" value="MBB4913657.1"/>
    <property type="molecule type" value="Genomic_DNA"/>
</dbReference>
<keyword evidence="4" id="KW-1185">Reference proteome</keyword>
<dbReference type="RefSeq" id="WP_184712405.1">
    <property type="nucleotide sequence ID" value="NZ_JACHJP010000001.1"/>
</dbReference>
<dbReference type="SUPFAM" id="SSF56317">
    <property type="entry name" value="Carbon-nitrogen hydrolase"/>
    <property type="match status" value="1"/>
</dbReference>
<comment type="caution">
    <text evidence="3">The sequence shown here is derived from an EMBL/GenBank/DDBJ whole genome shotgun (WGS) entry which is preliminary data.</text>
</comment>
<dbReference type="PANTHER" id="PTHR43674">
    <property type="entry name" value="NITRILASE C965.09-RELATED"/>
    <property type="match status" value="1"/>
</dbReference>